<organism evidence="8 9">
    <name type="scientific">Caulifigura coniformis</name>
    <dbReference type="NCBI Taxonomy" id="2527983"/>
    <lineage>
        <taxon>Bacteria</taxon>
        <taxon>Pseudomonadati</taxon>
        <taxon>Planctomycetota</taxon>
        <taxon>Planctomycetia</taxon>
        <taxon>Planctomycetales</taxon>
        <taxon>Planctomycetaceae</taxon>
        <taxon>Caulifigura</taxon>
    </lineage>
</organism>
<dbReference type="KEGG" id="ccos:Pan44_45260"/>
<sequence length="415" mass="45107">MSANCQRGGDLRRLSSCYFIAFSVLVGATLPLWTGRGAFPRVPAVSWLTSAGAWLAPLLFGGFLVAAIAFVRLGPVRSVWAMVVAVVLASAMLNQHCFQVWAYHLGVAGLIAAFSAPGRAATRLKWLTIAIYFWSAVSKLDVGFVGGPGQILWGGLLSALRIDPAQFPPRLVGPAPWIMPAGELATALALAIPRTRRIGLWLSIVMHALLLLAVGPLGLGHESGVQIWNVLFIVQNLLLFRGVPWTAEVTGPRDSTPADRSSGDRIVAAMLAGVVVMPAFQPWGYWDVWPSWAVYSARGGWTTILVHHDEVDRLPEEARRYVGEAAPLSDWHPVDVDAWSLAELHCPVYPQPRFRLALAAALSRTARIQVERRSPPDRRTGQSRSETLEVSGGRLSPELEAAFWLNTRPAVTADP</sequence>
<feature type="transmembrane region" description="Helical" evidence="6">
    <location>
        <begin position="174"/>
        <end position="192"/>
    </location>
</feature>
<feature type="region of interest" description="Disordered" evidence="5">
    <location>
        <begin position="369"/>
        <end position="391"/>
    </location>
</feature>
<dbReference type="Pfam" id="PF07291">
    <property type="entry name" value="MauE"/>
    <property type="match status" value="1"/>
</dbReference>
<evidence type="ECO:0000313" key="8">
    <source>
        <dbReference type="EMBL" id="QDT56472.1"/>
    </source>
</evidence>
<evidence type="ECO:0000256" key="5">
    <source>
        <dbReference type="SAM" id="MobiDB-lite"/>
    </source>
</evidence>
<evidence type="ECO:0000259" key="7">
    <source>
        <dbReference type="Pfam" id="PF07291"/>
    </source>
</evidence>
<keyword evidence="4 6" id="KW-0472">Membrane</keyword>
<evidence type="ECO:0000256" key="1">
    <source>
        <dbReference type="ARBA" id="ARBA00004141"/>
    </source>
</evidence>
<proteinExistence type="predicted"/>
<feature type="transmembrane region" description="Helical" evidence="6">
    <location>
        <begin position="101"/>
        <end position="121"/>
    </location>
</feature>
<dbReference type="InterPro" id="IPR009908">
    <property type="entry name" value="Methylamine_util_MauE"/>
</dbReference>
<comment type="subcellular location">
    <subcellularLocation>
        <location evidence="1">Membrane</location>
        <topology evidence="1">Multi-pass membrane protein</topology>
    </subcellularLocation>
</comment>
<evidence type="ECO:0000256" key="4">
    <source>
        <dbReference type="ARBA" id="ARBA00023136"/>
    </source>
</evidence>
<dbReference type="RefSeq" id="WP_145033945.1">
    <property type="nucleotide sequence ID" value="NZ_CP036271.1"/>
</dbReference>
<dbReference type="InParanoid" id="A0A517SK25"/>
<feature type="compositionally biased region" description="Basic and acidic residues" evidence="5">
    <location>
        <begin position="369"/>
        <end position="380"/>
    </location>
</feature>
<dbReference type="OrthoDB" id="239293at2"/>
<evidence type="ECO:0000256" key="2">
    <source>
        <dbReference type="ARBA" id="ARBA00022692"/>
    </source>
</evidence>
<protein>
    <recommendedName>
        <fullName evidence="7">Methylamine utilisation protein MauE domain-containing protein</fullName>
    </recommendedName>
</protein>
<dbReference type="GO" id="GO:0030416">
    <property type="term" value="P:methylamine metabolic process"/>
    <property type="evidence" value="ECO:0007669"/>
    <property type="project" value="InterPro"/>
</dbReference>
<dbReference type="GO" id="GO:0016020">
    <property type="term" value="C:membrane"/>
    <property type="evidence" value="ECO:0007669"/>
    <property type="project" value="UniProtKB-SubCell"/>
</dbReference>
<feature type="transmembrane region" description="Helical" evidence="6">
    <location>
        <begin position="16"/>
        <end position="33"/>
    </location>
</feature>
<feature type="transmembrane region" description="Helical" evidence="6">
    <location>
        <begin position="199"/>
        <end position="219"/>
    </location>
</feature>
<name>A0A517SK25_9PLAN</name>
<feature type="domain" description="Methylamine utilisation protein MauE" evidence="7">
    <location>
        <begin position="124"/>
        <end position="214"/>
    </location>
</feature>
<evidence type="ECO:0000313" key="9">
    <source>
        <dbReference type="Proteomes" id="UP000315700"/>
    </source>
</evidence>
<dbReference type="AlphaFoldDB" id="A0A517SK25"/>
<feature type="transmembrane region" description="Helical" evidence="6">
    <location>
        <begin position="53"/>
        <end position="71"/>
    </location>
</feature>
<dbReference type="Proteomes" id="UP000315700">
    <property type="component" value="Chromosome"/>
</dbReference>
<keyword evidence="3 6" id="KW-1133">Transmembrane helix</keyword>
<evidence type="ECO:0000256" key="6">
    <source>
        <dbReference type="SAM" id="Phobius"/>
    </source>
</evidence>
<reference evidence="8 9" key="1">
    <citation type="submission" date="2019-02" db="EMBL/GenBank/DDBJ databases">
        <title>Deep-cultivation of Planctomycetes and their phenomic and genomic characterization uncovers novel biology.</title>
        <authorList>
            <person name="Wiegand S."/>
            <person name="Jogler M."/>
            <person name="Boedeker C."/>
            <person name="Pinto D."/>
            <person name="Vollmers J."/>
            <person name="Rivas-Marin E."/>
            <person name="Kohn T."/>
            <person name="Peeters S.H."/>
            <person name="Heuer A."/>
            <person name="Rast P."/>
            <person name="Oberbeckmann S."/>
            <person name="Bunk B."/>
            <person name="Jeske O."/>
            <person name="Meyerdierks A."/>
            <person name="Storesund J.E."/>
            <person name="Kallscheuer N."/>
            <person name="Luecker S."/>
            <person name="Lage O.M."/>
            <person name="Pohl T."/>
            <person name="Merkel B.J."/>
            <person name="Hornburger P."/>
            <person name="Mueller R.-W."/>
            <person name="Bruemmer F."/>
            <person name="Labrenz M."/>
            <person name="Spormann A.M."/>
            <person name="Op den Camp H."/>
            <person name="Overmann J."/>
            <person name="Amann R."/>
            <person name="Jetten M.S.M."/>
            <person name="Mascher T."/>
            <person name="Medema M.H."/>
            <person name="Devos D.P."/>
            <person name="Kaster A.-K."/>
            <person name="Ovreas L."/>
            <person name="Rohde M."/>
            <person name="Galperin M.Y."/>
            <person name="Jogler C."/>
        </authorList>
    </citation>
    <scope>NUCLEOTIDE SEQUENCE [LARGE SCALE GENOMIC DNA]</scope>
    <source>
        <strain evidence="8 9">Pan44</strain>
    </source>
</reference>
<keyword evidence="2 6" id="KW-0812">Transmembrane</keyword>
<gene>
    <name evidence="8" type="ORF">Pan44_45260</name>
</gene>
<feature type="transmembrane region" description="Helical" evidence="6">
    <location>
        <begin position="78"/>
        <end position="95"/>
    </location>
</feature>
<accession>A0A517SK25</accession>
<keyword evidence="9" id="KW-1185">Reference proteome</keyword>
<evidence type="ECO:0000256" key="3">
    <source>
        <dbReference type="ARBA" id="ARBA00022989"/>
    </source>
</evidence>
<dbReference type="EMBL" id="CP036271">
    <property type="protein sequence ID" value="QDT56472.1"/>
    <property type="molecule type" value="Genomic_DNA"/>
</dbReference>